<keyword evidence="3" id="KW-0274">FAD</keyword>
<feature type="domain" description="FAD-binding" evidence="6">
    <location>
        <begin position="309"/>
        <end position="368"/>
    </location>
</feature>
<evidence type="ECO:0000313" key="7">
    <source>
        <dbReference type="EMBL" id="KAK7725592.1"/>
    </source>
</evidence>
<organism evidence="7 8">
    <name type="scientific">Diaporthe eres</name>
    <name type="common">Phomopsis oblonga</name>
    <dbReference type="NCBI Taxonomy" id="83184"/>
    <lineage>
        <taxon>Eukaryota</taxon>
        <taxon>Fungi</taxon>
        <taxon>Dikarya</taxon>
        <taxon>Ascomycota</taxon>
        <taxon>Pezizomycotina</taxon>
        <taxon>Sordariomycetes</taxon>
        <taxon>Sordariomycetidae</taxon>
        <taxon>Diaporthales</taxon>
        <taxon>Diaporthaceae</taxon>
        <taxon>Diaporthe</taxon>
        <taxon>Diaporthe eres species complex</taxon>
    </lineage>
</organism>
<protein>
    <recommendedName>
        <fullName evidence="6">FAD-binding domain-containing protein</fullName>
    </recommendedName>
</protein>
<dbReference type="Pfam" id="PF01494">
    <property type="entry name" value="FAD_binding_3"/>
    <property type="match status" value="1"/>
</dbReference>
<evidence type="ECO:0000256" key="4">
    <source>
        <dbReference type="ARBA" id="ARBA00023002"/>
    </source>
</evidence>
<keyword evidence="4" id="KW-0560">Oxidoreductase</keyword>
<dbReference type="PRINTS" id="PR00420">
    <property type="entry name" value="RNGMNOXGNASE"/>
</dbReference>
<name>A0ABR1P459_DIAER</name>
<keyword evidence="2" id="KW-0285">Flavoprotein</keyword>
<dbReference type="InterPro" id="IPR002938">
    <property type="entry name" value="FAD-bd"/>
</dbReference>
<evidence type="ECO:0000256" key="3">
    <source>
        <dbReference type="ARBA" id="ARBA00022827"/>
    </source>
</evidence>
<dbReference type="Proteomes" id="UP001430848">
    <property type="component" value="Unassembled WGS sequence"/>
</dbReference>
<sequence>MSQTDDSNKVLIIGAGPGGLVLAQMLRRHNIPFEIFERDIERNTRSQGWAVALVECIPGLIKLLPEDIGDLQSVSVNYGIEDSDTMGMIDATTGELVATMGGVPRGQPGYVLRASRAHFREFLWKNLHVTTGKDFSHYTEDKTGVTAYFKDGTSARGGLLVGADGVHSKVRTCMFGNKHMSVQSQYVAVTGQGELPRHVYEPVRKLGTAAVIGNTQDTRCLFGLRSMAPDRSSAVFYWVLGIRSDDPAADASWLGKASQKELYNKAAELTEGWPSVLRGIIEHTGPAGMFTPPINFFEFVPPDTLPGKRATLLGDAAHAMIPFRGGGANTAIRDACELAELIIQAHQNNVPLDWVLVPYEEVMLPRGRDIVLASRAAGDSIDKMYQAVRAAGNFGGAPPPKTKQYY</sequence>
<dbReference type="Gene3D" id="3.50.50.60">
    <property type="entry name" value="FAD/NAD(P)-binding domain"/>
    <property type="match status" value="1"/>
</dbReference>
<dbReference type="PANTHER" id="PTHR47178:SF6">
    <property type="entry name" value="FAD-BINDING DOMAIN-CONTAINING PROTEIN"/>
    <property type="match status" value="1"/>
</dbReference>
<dbReference type="PANTHER" id="PTHR47178">
    <property type="entry name" value="MONOOXYGENASE, FAD-BINDING"/>
    <property type="match status" value="1"/>
</dbReference>
<keyword evidence="8" id="KW-1185">Reference proteome</keyword>
<accession>A0ABR1P459</accession>
<dbReference type="EMBL" id="JAKNSF020000048">
    <property type="protein sequence ID" value="KAK7725592.1"/>
    <property type="molecule type" value="Genomic_DNA"/>
</dbReference>
<comment type="cofactor">
    <cofactor evidence="1">
        <name>FAD</name>
        <dbReference type="ChEBI" id="CHEBI:57692"/>
    </cofactor>
</comment>
<gene>
    <name evidence="7" type="ORF">SLS63_008047</name>
</gene>
<evidence type="ECO:0000256" key="1">
    <source>
        <dbReference type="ARBA" id="ARBA00001974"/>
    </source>
</evidence>
<evidence type="ECO:0000313" key="8">
    <source>
        <dbReference type="Proteomes" id="UP001430848"/>
    </source>
</evidence>
<dbReference type="InterPro" id="IPR036188">
    <property type="entry name" value="FAD/NAD-bd_sf"/>
</dbReference>
<reference evidence="7 8" key="1">
    <citation type="submission" date="2024-02" db="EMBL/GenBank/DDBJ databases">
        <title>De novo assembly and annotation of 12 fungi associated with fruit tree decline syndrome in Ontario, Canada.</title>
        <authorList>
            <person name="Sulman M."/>
            <person name="Ellouze W."/>
            <person name="Ilyukhin E."/>
        </authorList>
    </citation>
    <scope>NUCLEOTIDE SEQUENCE [LARGE SCALE GENOMIC DNA]</scope>
    <source>
        <strain evidence="7 8">M169</strain>
    </source>
</reference>
<evidence type="ECO:0000259" key="6">
    <source>
        <dbReference type="Pfam" id="PF01494"/>
    </source>
</evidence>
<proteinExistence type="predicted"/>
<evidence type="ECO:0000256" key="5">
    <source>
        <dbReference type="ARBA" id="ARBA00023033"/>
    </source>
</evidence>
<dbReference type="SUPFAM" id="SSF51905">
    <property type="entry name" value="FAD/NAD(P)-binding domain"/>
    <property type="match status" value="1"/>
</dbReference>
<evidence type="ECO:0000256" key="2">
    <source>
        <dbReference type="ARBA" id="ARBA00022630"/>
    </source>
</evidence>
<comment type="caution">
    <text evidence="7">The sequence shown here is derived from an EMBL/GenBank/DDBJ whole genome shotgun (WGS) entry which is preliminary data.</text>
</comment>
<keyword evidence="5" id="KW-0503">Monooxygenase</keyword>